<dbReference type="GO" id="GO:0099604">
    <property type="term" value="F:ligand-gated calcium channel activity"/>
    <property type="evidence" value="ECO:0007669"/>
    <property type="project" value="TreeGrafter"/>
</dbReference>
<dbReference type="InterPro" id="IPR050927">
    <property type="entry name" value="TRPM"/>
</dbReference>
<dbReference type="EMBL" id="CAJNOQ010001626">
    <property type="protein sequence ID" value="CAF0907980.1"/>
    <property type="molecule type" value="Genomic_DNA"/>
</dbReference>
<evidence type="ECO:0000313" key="3">
    <source>
        <dbReference type="Proteomes" id="UP000663829"/>
    </source>
</evidence>
<accession>A0A814A6F5</accession>
<dbReference type="PANTHER" id="PTHR13800">
    <property type="entry name" value="TRANSIENT RECEPTOR POTENTIAL CATION CHANNEL, SUBFAMILY M, MEMBER 6"/>
    <property type="match status" value="1"/>
</dbReference>
<reference evidence="1" key="1">
    <citation type="submission" date="2021-02" db="EMBL/GenBank/DDBJ databases">
        <authorList>
            <person name="Nowell W R."/>
        </authorList>
    </citation>
    <scope>NUCLEOTIDE SEQUENCE</scope>
</reference>
<dbReference type="PANTHER" id="PTHR13800:SF12">
    <property type="entry name" value="TRANSIENT RECEPTOR POTENTIAL CATION CHANNEL SUBFAMILY M MEMBER-LIKE 2"/>
    <property type="match status" value="1"/>
</dbReference>
<sequence>MKITLERMICRVNTFNVYQTGTDNIWKSQRFSLVCEYLSRPSLPPPLIFLSHLWRLFLFTAVQFSRTPACLKRSYKDHLQRARFSTKTKLDTTLDRLTLLDDKIRTLETKQGTVIDYLEHIMNGIRSIGGDVGNIPSRQASVTDLSARKASVTDLSASQETL</sequence>
<proteinExistence type="predicted"/>
<name>A0A814A6F5_9BILA</name>
<dbReference type="AlphaFoldDB" id="A0A814A6F5"/>
<evidence type="ECO:0000313" key="1">
    <source>
        <dbReference type="EMBL" id="CAF0907980.1"/>
    </source>
</evidence>
<organism evidence="1 3">
    <name type="scientific">Didymodactylos carnosus</name>
    <dbReference type="NCBI Taxonomy" id="1234261"/>
    <lineage>
        <taxon>Eukaryota</taxon>
        <taxon>Metazoa</taxon>
        <taxon>Spiralia</taxon>
        <taxon>Gnathifera</taxon>
        <taxon>Rotifera</taxon>
        <taxon>Eurotatoria</taxon>
        <taxon>Bdelloidea</taxon>
        <taxon>Philodinida</taxon>
        <taxon>Philodinidae</taxon>
        <taxon>Didymodactylos</taxon>
    </lineage>
</organism>
<comment type="caution">
    <text evidence="1">The sequence shown here is derived from an EMBL/GenBank/DDBJ whole genome shotgun (WGS) entry which is preliminary data.</text>
</comment>
<dbReference type="EMBL" id="CAJOBC010001626">
    <property type="protein sequence ID" value="CAF3689540.1"/>
    <property type="molecule type" value="Genomic_DNA"/>
</dbReference>
<gene>
    <name evidence="1" type="ORF">GPM918_LOCUS8992</name>
    <name evidence="2" type="ORF">SRO942_LOCUS8993</name>
</gene>
<dbReference type="Proteomes" id="UP000681722">
    <property type="component" value="Unassembled WGS sequence"/>
</dbReference>
<dbReference type="Proteomes" id="UP000663829">
    <property type="component" value="Unassembled WGS sequence"/>
</dbReference>
<dbReference type="GO" id="GO:0005886">
    <property type="term" value="C:plasma membrane"/>
    <property type="evidence" value="ECO:0007669"/>
    <property type="project" value="TreeGrafter"/>
</dbReference>
<dbReference type="OrthoDB" id="310870at2759"/>
<protein>
    <submittedName>
        <fullName evidence="1">Uncharacterized protein</fullName>
    </submittedName>
</protein>
<keyword evidence="3" id="KW-1185">Reference proteome</keyword>
<evidence type="ECO:0000313" key="2">
    <source>
        <dbReference type="EMBL" id="CAF3689540.1"/>
    </source>
</evidence>